<keyword evidence="7" id="KW-0560">Oxidoreductase</keyword>
<dbReference type="NCBIfam" id="TIGR00756">
    <property type="entry name" value="PPR"/>
    <property type="match status" value="5"/>
</dbReference>
<comment type="subunit">
    <text evidence="3">Homodimer.</text>
</comment>
<feature type="repeat" description="PPR" evidence="10">
    <location>
        <begin position="223"/>
        <end position="257"/>
    </location>
</feature>
<dbReference type="GO" id="GO:0030060">
    <property type="term" value="F:L-malate dehydrogenase (NAD+) activity"/>
    <property type="evidence" value="ECO:0007669"/>
    <property type="project" value="UniProtKB-EC"/>
</dbReference>
<comment type="similarity">
    <text evidence="1">Belongs to the PPR family. P subfamily.</text>
</comment>
<feature type="repeat" description="PPR" evidence="10">
    <location>
        <begin position="73"/>
        <end position="107"/>
    </location>
</feature>
<keyword evidence="14" id="KW-1185">Reference proteome</keyword>
<evidence type="ECO:0000256" key="8">
    <source>
        <dbReference type="ARBA" id="ARBA00023027"/>
    </source>
</evidence>
<dbReference type="InterPro" id="IPR050667">
    <property type="entry name" value="PPR-containing_protein"/>
</dbReference>
<comment type="caution">
    <text evidence="13">The sequence shown here is derived from an EMBL/GenBank/DDBJ whole genome shotgun (WGS) entry which is preliminary data.</text>
</comment>
<dbReference type="Pfam" id="PF17177">
    <property type="entry name" value="PPR_long"/>
    <property type="match status" value="1"/>
</dbReference>
<keyword evidence="5" id="KW-0816">Tricarboxylic acid cycle</keyword>
<dbReference type="InterPro" id="IPR033443">
    <property type="entry name" value="PROP1-like_PPR_dom"/>
</dbReference>
<dbReference type="PROSITE" id="PS51375">
    <property type="entry name" value="PPR"/>
    <property type="match status" value="4"/>
</dbReference>
<dbReference type="SUPFAM" id="SSF56327">
    <property type="entry name" value="LDH C-terminal domain-like"/>
    <property type="match status" value="1"/>
</dbReference>
<organism evidence="13">
    <name type="scientific">Salvia splendens</name>
    <name type="common">Scarlet sage</name>
    <dbReference type="NCBI Taxonomy" id="180675"/>
    <lineage>
        <taxon>Eukaryota</taxon>
        <taxon>Viridiplantae</taxon>
        <taxon>Streptophyta</taxon>
        <taxon>Embryophyta</taxon>
        <taxon>Tracheophyta</taxon>
        <taxon>Spermatophyta</taxon>
        <taxon>Magnoliopsida</taxon>
        <taxon>eudicotyledons</taxon>
        <taxon>Gunneridae</taxon>
        <taxon>Pentapetalae</taxon>
        <taxon>asterids</taxon>
        <taxon>lamiids</taxon>
        <taxon>Lamiales</taxon>
        <taxon>Lamiaceae</taxon>
        <taxon>Nepetoideae</taxon>
        <taxon>Mentheae</taxon>
        <taxon>Salviinae</taxon>
        <taxon>Salvia</taxon>
        <taxon>Salvia subgen. Calosphace</taxon>
        <taxon>core Calosphace</taxon>
    </lineage>
</organism>
<evidence type="ECO:0000256" key="7">
    <source>
        <dbReference type="ARBA" id="ARBA00023002"/>
    </source>
</evidence>
<dbReference type="PANTHER" id="PTHR47939">
    <property type="entry name" value="MEMBRANE-ASSOCIATED SALT-INDUCIBLE PROTEIN-LIKE"/>
    <property type="match status" value="1"/>
</dbReference>
<evidence type="ECO:0000256" key="10">
    <source>
        <dbReference type="PROSITE-ProRule" id="PRU00708"/>
    </source>
</evidence>
<reference evidence="13" key="1">
    <citation type="submission" date="2018-01" db="EMBL/GenBank/DDBJ databases">
        <authorList>
            <person name="Mao J.F."/>
        </authorList>
    </citation>
    <scope>NUCLEOTIDE SEQUENCE</scope>
    <source>
        <strain evidence="13">Huo1</strain>
        <tissue evidence="13">Leaf</tissue>
    </source>
</reference>
<feature type="repeat" description="PPR" evidence="10">
    <location>
        <begin position="153"/>
        <end position="187"/>
    </location>
</feature>
<evidence type="ECO:0000256" key="6">
    <source>
        <dbReference type="ARBA" id="ARBA00022737"/>
    </source>
</evidence>
<name>A0A8X8X6P2_SALSN</name>
<evidence type="ECO:0000259" key="12">
    <source>
        <dbReference type="Pfam" id="PF17177"/>
    </source>
</evidence>
<dbReference type="InterPro" id="IPR002885">
    <property type="entry name" value="PPR_rpt"/>
</dbReference>
<dbReference type="Gene3D" id="1.25.40.10">
    <property type="entry name" value="Tetratricopeptide repeat domain"/>
    <property type="match status" value="3"/>
</dbReference>
<proteinExistence type="inferred from homology"/>
<sequence>MIRKDLSISPSSYSSIVRLICRDGKFSLALSLTSSNLHPELVLYNILIFHISSRQKTLDTVIGALQNKGLHFDDVTFNFVIRGLLLHKDVSHALHYLTTMIRKDLKPTNRTLRGVISSLCHEGELEPALNLSREMELRVGFLDRMALKGLIPNHIKYDSLIKQFSQHGRVDKAVNLLNAMLQKGSHPEATSYDCLIQGFCNGQKLDVALDFHKEMLCRDLKPSMTTWDTLIRALSAGGRVVEAEDLLKSMIQFGETPQREAFNCVIYRYRSEKNISKTSELLKVMQQKGYEPDFDTHWSLIRNLSHSTKKDGGSFLLNLLSGFSSEGKNNPRTVHEFSFMAQVLGLDPREVSVPVVGGHAGVTILPLLSQVKPPCSLTPEETKFLTKQIQDGGTEVVQAKAGAGSATLSMAYAAVKFADACFRGLRGDAGVECAFVASQATDLLFIATKVRLGRGGAEKVYHLGPLNGYESKRTCKVKETTIHAYKIHEGSKTANSYKAIPAMVGIIQYNKYEHEQDGKADP</sequence>
<evidence type="ECO:0000256" key="2">
    <source>
        <dbReference type="ARBA" id="ARBA00008824"/>
    </source>
</evidence>
<keyword evidence="6" id="KW-0677">Repeat</keyword>
<dbReference type="InterPro" id="IPR015955">
    <property type="entry name" value="Lactate_DH/Glyco_Ohase_4_C"/>
</dbReference>
<dbReference type="Pfam" id="PF02866">
    <property type="entry name" value="Ldh_1_C"/>
    <property type="match status" value="1"/>
</dbReference>
<feature type="domain" description="Lactate/malate dehydrogenase C-terminal" evidence="11">
    <location>
        <begin position="338"/>
        <end position="478"/>
    </location>
</feature>
<dbReference type="InterPro" id="IPR022383">
    <property type="entry name" value="Lactate/malate_DH_C"/>
</dbReference>
<evidence type="ECO:0000313" key="13">
    <source>
        <dbReference type="EMBL" id="KAG6406715.1"/>
    </source>
</evidence>
<evidence type="ECO:0000256" key="4">
    <source>
        <dbReference type="ARBA" id="ARBA00012995"/>
    </source>
</evidence>
<dbReference type="PANTHER" id="PTHR47939:SF13">
    <property type="entry name" value="OS03G0201400 PROTEIN"/>
    <property type="match status" value="1"/>
</dbReference>
<dbReference type="Proteomes" id="UP000298416">
    <property type="component" value="Unassembled WGS sequence"/>
</dbReference>
<evidence type="ECO:0000256" key="9">
    <source>
        <dbReference type="ARBA" id="ARBA00048313"/>
    </source>
</evidence>
<evidence type="ECO:0000259" key="11">
    <source>
        <dbReference type="Pfam" id="PF02866"/>
    </source>
</evidence>
<keyword evidence="8" id="KW-0520">NAD</keyword>
<accession>A0A8X8X6P2</accession>
<reference evidence="13" key="2">
    <citation type="submission" date="2020-08" db="EMBL/GenBank/DDBJ databases">
        <title>Plant Genome Project.</title>
        <authorList>
            <person name="Zhang R.-G."/>
        </authorList>
    </citation>
    <scope>NUCLEOTIDE SEQUENCE</scope>
    <source>
        <strain evidence="13">Huo1</strain>
        <tissue evidence="13">Leaf</tissue>
    </source>
</reference>
<dbReference type="InterPro" id="IPR011990">
    <property type="entry name" value="TPR-like_helical_dom_sf"/>
</dbReference>
<feature type="domain" description="PROP1-like PPR" evidence="12">
    <location>
        <begin position="87"/>
        <end position="273"/>
    </location>
</feature>
<comment type="similarity">
    <text evidence="2">Belongs to the LDH/MDH superfamily. MDH type 1 family.</text>
</comment>
<evidence type="ECO:0000256" key="3">
    <source>
        <dbReference type="ARBA" id="ARBA00011738"/>
    </source>
</evidence>
<dbReference type="EMBL" id="PNBA02000012">
    <property type="protein sequence ID" value="KAG6406715.1"/>
    <property type="molecule type" value="Genomic_DNA"/>
</dbReference>
<evidence type="ECO:0000256" key="5">
    <source>
        <dbReference type="ARBA" id="ARBA00022532"/>
    </source>
</evidence>
<dbReference type="GO" id="GO:0006099">
    <property type="term" value="P:tricarboxylic acid cycle"/>
    <property type="evidence" value="ECO:0007669"/>
    <property type="project" value="UniProtKB-KW"/>
</dbReference>
<dbReference type="FunFam" id="3.90.110.10:FF:000001">
    <property type="entry name" value="Malate dehydrogenase"/>
    <property type="match status" value="1"/>
</dbReference>
<evidence type="ECO:0000313" key="14">
    <source>
        <dbReference type="Proteomes" id="UP000298416"/>
    </source>
</evidence>
<dbReference type="EC" id="1.1.1.37" evidence="4"/>
<feature type="repeat" description="PPR" evidence="10">
    <location>
        <begin position="188"/>
        <end position="222"/>
    </location>
</feature>
<evidence type="ECO:0000256" key="1">
    <source>
        <dbReference type="ARBA" id="ARBA00007626"/>
    </source>
</evidence>
<dbReference type="Gene3D" id="3.90.110.10">
    <property type="entry name" value="Lactate dehydrogenase/glycoside hydrolase, family 4, C-terminal"/>
    <property type="match status" value="1"/>
</dbReference>
<dbReference type="AlphaFoldDB" id="A0A8X8X6P2"/>
<comment type="catalytic activity">
    <reaction evidence="9">
        <text>(S)-malate + NAD(+) = oxaloacetate + NADH + H(+)</text>
        <dbReference type="Rhea" id="RHEA:21432"/>
        <dbReference type="ChEBI" id="CHEBI:15378"/>
        <dbReference type="ChEBI" id="CHEBI:15589"/>
        <dbReference type="ChEBI" id="CHEBI:16452"/>
        <dbReference type="ChEBI" id="CHEBI:57540"/>
        <dbReference type="ChEBI" id="CHEBI:57945"/>
        <dbReference type="EC" id="1.1.1.37"/>
    </reaction>
</comment>
<gene>
    <name evidence="13" type="ORF">SASPL_134324</name>
</gene>
<protein>
    <recommendedName>
        <fullName evidence="4">malate dehydrogenase</fullName>
        <ecNumber evidence="4">1.1.1.37</ecNumber>
    </recommendedName>
</protein>